<dbReference type="InterPro" id="IPR036093">
    <property type="entry name" value="NAC_dom_sf"/>
</dbReference>
<dbReference type="PROSITE" id="PS51005">
    <property type="entry name" value="NAC"/>
    <property type="match status" value="1"/>
</dbReference>
<organism evidence="8 9">
    <name type="scientific">Eragrostis curvula</name>
    <name type="common">weeping love grass</name>
    <dbReference type="NCBI Taxonomy" id="38414"/>
    <lineage>
        <taxon>Eukaryota</taxon>
        <taxon>Viridiplantae</taxon>
        <taxon>Streptophyta</taxon>
        <taxon>Embryophyta</taxon>
        <taxon>Tracheophyta</taxon>
        <taxon>Spermatophyta</taxon>
        <taxon>Magnoliopsida</taxon>
        <taxon>Liliopsida</taxon>
        <taxon>Poales</taxon>
        <taxon>Poaceae</taxon>
        <taxon>PACMAD clade</taxon>
        <taxon>Chloridoideae</taxon>
        <taxon>Eragrostideae</taxon>
        <taxon>Eragrostidinae</taxon>
        <taxon>Eragrostis</taxon>
    </lineage>
</organism>
<protein>
    <recommendedName>
        <fullName evidence="7">NAC domain-containing protein</fullName>
    </recommendedName>
</protein>
<keyword evidence="4" id="KW-0804">Transcription</keyword>
<keyword evidence="5" id="KW-0539">Nucleus</keyword>
<dbReference type="OrthoDB" id="1625833at2759"/>
<dbReference type="GO" id="GO:0006355">
    <property type="term" value="P:regulation of DNA-templated transcription"/>
    <property type="evidence" value="ECO:0007669"/>
    <property type="project" value="InterPro"/>
</dbReference>
<dbReference type="PANTHER" id="PTHR31989">
    <property type="entry name" value="NAC DOMAIN-CONTAINING PROTEIN 82-RELATED"/>
    <property type="match status" value="1"/>
</dbReference>
<evidence type="ECO:0000256" key="5">
    <source>
        <dbReference type="ARBA" id="ARBA00023242"/>
    </source>
</evidence>
<reference evidence="8 9" key="1">
    <citation type="journal article" date="2019" name="Sci. Rep.">
        <title>A high-quality genome of Eragrostis curvula grass provides insights into Poaceae evolution and supports new strategies to enhance forage quality.</title>
        <authorList>
            <person name="Carballo J."/>
            <person name="Santos B.A.C.M."/>
            <person name="Zappacosta D."/>
            <person name="Garbus I."/>
            <person name="Selva J.P."/>
            <person name="Gallo C.A."/>
            <person name="Diaz A."/>
            <person name="Albertini E."/>
            <person name="Caccamo M."/>
            <person name="Echenique V."/>
        </authorList>
    </citation>
    <scope>NUCLEOTIDE SEQUENCE [LARGE SCALE GENOMIC DNA]</scope>
    <source>
        <strain evidence="9">cv. Victoria</strain>
        <tissue evidence="8">Leaf</tissue>
    </source>
</reference>
<name>A0A5J9TVD2_9POAL</name>
<feature type="region of interest" description="Disordered" evidence="6">
    <location>
        <begin position="156"/>
        <end position="178"/>
    </location>
</feature>
<feature type="region of interest" description="Disordered" evidence="6">
    <location>
        <begin position="214"/>
        <end position="240"/>
    </location>
</feature>
<feature type="compositionally biased region" description="Basic and acidic residues" evidence="6">
    <location>
        <begin position="214"/>
        <end position="224"/>
    </location>
</feature>
<proteinExistence type="predicted"/>
<dbReference type="GO" id="GO:0005634">
    <property type="term" value="C:nucleus"/>
    <property type="evidence" value="ECO:0007669"/>
    <property type="project" value="UniProtKB-SubCell"/>
</dbReference>
<sequence>MESTTSRSDAASSPRHDGTGASPDTSYETRARPSDGGSLAHDDDYSNLWDSSPLGWIKAFLVMLLVLQAVSSSGHRRDARAPVLESVWPPANAAHGTDEGLRTSSERSSRCKRENSAQLPGTPACWTRPCLQSDQVALSEQDVTCSDNVGELAQCSGRRQHDDGVPPVPTSPSENFLSPLQTADENVVTSSLTMTDRDLGGEDNISLVEERLMTGSTDRGEDKTSVSGNRGIPDGTDGRVDEQTVLDASMGVEQPVAHDQIRCVPWSPIPGFRFLPTDLEIVLHYLKHRILNLELPEHNAVRDGLDVHRTDADEITLDINDGGKERLGFFFVHKDQAYTNGCWYPTPGGYWKLRRGQPAAIRHGGRVVAFKTSMDYVRGRAPHGRRTPWSMSEYALNARHHDLRNLAQPTMNSFVVCKVWKRTSIKVKKTPVLRRHGLKNRADRDLVPKPKVRRLVGGGVRGGILGKRKHPELF</sequence>
<evidence type="ECO:0000256" key="3">
    <source>
        <dbReference type="ARBA" id="ARBA00023125"/>
    </source>
</evidence>
<feature type="compositionally biased region" description="Basic and acidic residues" evidence="6">
    <location>
        <begin position="96"/>
        <end position="115"/>
    </location>
</feature>
<feature type="region of interest" description="Disordered" evidence="6">
    <location>
        <begin position="1"/>
        <end position="43"/>
    </location>
</feature>
<dbReference type="GO" id="GO:0003677">
    <property type="term" value="F:DNA binding"/>
    <property type="evidence" value="ECO:0007669"/>
    <property type="project" value="UniProtKB-KW"/>
</dbReference>
<evidence type="ECO:0000313" key="9">
    <source>
        <dbReference type="Proteomes" id="UP000324897"/>
    </source>
</evidence>
<gene>
    <name evidence="8" type="ORF">EJB05_38842</name>
</gene>
<evidence type="ECO:0000256" key="2">
    <source>
        <dbReference type="ARBA" id="ARBA00023015"/>
    </source>
</evidence>
<accession>A0A5J9TVD2</accession>
<evidence type="ECO:0000259" key="7">
    <source>
        <dbReference type="PROSITE" id="PS51005"/>
    </source>
</evidence>
<comment type="caution">
    <text evidence="8">The sequence shown here is derived from an EMBL/GenBank/DDBJ whole genome shotgun (WGS) entry which is preliminary data.</text>
</comment>
<dbReference type="InterPro" id="IPR003441">
    <property type="entry name" value="NAC-dom"/>
</dbReference>
<dbReference type="Gramene" id="TVU15326">
    <property type="protein sequence ID" value="TVU15326"/>
    <property type="gene ID" value="EJB05_38842"/>
</dbReference>
<evidence type="ECO:0000313" key="8">
    <source>
        <dbReference type="EMBL" id="TVU15326.1"/>
    </source>
</evidence>
<dbReference type="Proteomes" id="UP000324897">
    <property type="component" value="Unassembled WGS sequence"/>
</dbReference>
<feature type="compositionally biased region" description="Polar residues" evidence="6">
    <location>
        <begin position="1"/>
        <end position="11"/>
    </location>
</feature>
<dbReference type="AlphaFoldDB" id="A0A5J9TVD2"/>
<feature type="region of interest" description="Disordered" evidence="6">
    <location>
        <begin position="90"/>
        <end position="122"/>
    </location>
</feature>
<dbReference type="EMBL" id="RWGY01000031">
    <property type="protein sequence ID" value="TVU15326.1"/>
    <property type="molecule type" value="Genomic_DNA"/>
</dbReference>
<keyword evidence="2" id="KW-0805">Transcription regulation</keyword>
<dbReference type="Pfam" id="PF02365">
    <property type="entry name" value="NAM"/>
    <property type="match status" value="1"/>
</dbReference>
<evidence type="ECO:0000256" key="6">
    <source>
        <dbReference type="SAM" id="MobiDB-lite"/>
    </source>
</evidence>
<evidence type="ECO:0000256" key="4">
    <source>
        <dbReference type="ARBA" id="ARBA00023163"/>
    </source>
</evidence>
<feature type="domain" description="NAC" evidence="7">
    <location>
        <begin position="268"/>
        <end position="422"/>
    </location>
</feature>
<dbReference type="SUPFAM" id="SSF101941">
    <property type="entry name" value="NAC domain"/>
    <property type="match status" value="1"/>
</dbReference>
<dbReference type="Gene3D" id="2.170.150.80">
    <property type="entry name" value="NAC domain"/>
    <property type="match status" value="1"/>
</dbReference>
<feature type="non-terminal residue" evidence="8">
    <location>
        <position position="1"/>
    </location>
</feature>
<comment type="subcellular location">
    <subcellularLocation>
        <location evidence="1">Nucleus</location>
    </subcellularLocation>
</comment>
<keyword evidence="3" id="KW-0238">DNA-binding</keyword>
<keyword evidence="9" id="KW-1185">Reference proteome</keyword>
<evidence type="ECO:0000256" key="1">
    <source>
        <dbReference type="ARBA" id="ARBA00004123"/>
    </source>
</evidence>